<dbReference type="CDD" id="cd00200">
    <property type="entry name" value="WD40"/>
    <property type="match status" value="2"/>
</dbReference>
<dbReference type="InterPro" id="IPR020472">
    <property type="entry name" value="WD40_PAC1"/>
</dbReference>
<feature type="repeat" description="WD" evidence="3">
    <location>
        <begin position="1147"/>
        <end position="1188"/>
    </location>
</feature>
<feature type="repeat" description="WD" evidence="3">
    <location>
        <begin position="1233"/>
        <end position="1274"/>
    </location>
</feature>
<dbReference type="SUPFAM" id="SSF50978">
    <property type="entry name" value="WD40 repeat-like"/>
    <property type="match status" value="2"/>
</dbReference>
<dbReference type="Gene3D" id="2.130.10.10">
    <property type="entry name" value="YVTN repeat-like/Quinoprotein amine dehydrogenase"/>
    <property type="match status" value="6"/>
</dbReference>
<dbReference type="Pfam" id="PF00400">
    <property type="entry name" value="WD40"/>
    <property type="match status" value="13"/>
</dbReference>
<evidence type="ECO:0000256" key="3">
    <source>
        <dbReference type="PROSITE-ProRule" id="PRU00221"/>
    </source>
</evidence>
<evidence type="ECO:0000256" key="1">
    <source>
        <dbReference type="ARBA" id="ARBA00022574"/>
    </source>
</evidence>
<comment type="caution">
    <text evidence="6">The sequence shown here is derived from an EMBL/GenBank/DDBJ whole genome shotgun (WGS) entry which is preliminary data.</text>
</comment>
<evidence type="ECO:0000256" key="4">
    <source>
        <dbReference type="SAM" id="MobiDB-lite"/>
    </source>
</evidence>
<feature type="repeat" description="WD" evidence="3">
    <location>
        <begin position="1317"/>
        <end position="1358"/>
    </location>
</feature>
<dbReference type="InterPro" id="IPR027417">
    <property type="entry name" value="P-loop_NTPase"/>
</dbReference>
<keyword evidence="7" id="KW-1185">Reference proteome</keyword>
<feature type="repeat" description="WD" evidence="3">
    <location>
        <begin position="1018"/>
        <end position="1049"/>
    </location>
</feature>
<feature type="compositionally biased region" description="Basic and acidic residues" evidence="4">
    <location>
        <begin position="19"/>
        <end position="29"/>
    </location>
</feature>
<dbReference type="EMBL" id="SSOP01000058">
    <property type="protein sequence ID" value="KAB5592631.1"/>
    <property type="molecule type" value="Genomic_DNA"/>
</dbReference>
<gene>
    <name evidence="6" type="ORF">CTheo_3895</name>
</gene>
<dbReference type="InterPro" id="IPR056884">
    <property type="entry name" value="NPHP3-like_N"/>
</dbReference>
<evidence type="ECO:0000259" key="5">
    <source>
        <dbReference type="PROSITE" id="PS50837"/>
    </source>
</evidence>
<dbReference type="PRINTS" id="PR00320">
    <property type="entry name" value="GPROTEINBRPT"/>
</dbReference>
<dbReference type="Gene3D" id="3.40.50.300">
    <property type="entry name" value="P-loop containing nucleotide triphosphate hydrolases"/>
    <property type="match status" value="1"/>
</dbReference>
<dbReference type="InterPro" id="IPR001680">
    <property type="entry name" value="WD40_rpt"/>
</dbReference>
<feature type="compositionally biased region" description="Low complexity" evidence="4">
    <location>
        <begin position="34"/>
        <end position="71"/>
    </location>
</feature>
<dbReference type="SMART" id="SM00320">
    <property type="entry name" value="WD40"/>
    <property type="match status" value="14"/>
</dbReference>
<feature type="repeat" description="WD" evidence="3">
    <location>
        <begin position="890"/>
        <end position="931"/>
    </location>
</feature>
<proteinExistence type="predicted"/>
<dbReference type="SUPFAM" id="SSF52540">
    <property type="entry name" value="P-loop containing nucleoside triphosphate hydrolases"/>
    <property type="match status" value="1"/>
</dbReference>
<feature type="repeat" description="WD" evidence="3">
    <location>
        <begin position="1104"/>
        <end position="1136"/>
    </location>
</feature>
<accession>A0A5N5QM87</accession>
<feature type="repeat" description="WD" evidence="3">
    <location>
        <begin position="933"/>
        <end position="974"/>
    </location>
</feature>
<dbReference type="InterPro" id="IPR036322">
    <property type="entry name" value="WD40_repeat_dom_sf"/>
</dbReference>
<dbReference type="InterPro" id="IPR015943">
    <property type="entry name" value="WD40/YVTN_repeat-like_dom_sf"/>
</dbReference>
<name>A0A5N5QM87_9AGAM</name>
<feature type="repeat" description="WD" evidence="3">
    <location>
        <begin position="1360"/>
        <end position="1401"/>
    </location>
</feature>
<organism evidence="6 7">
    <name type="scientific">Ceratobasidium theobromae</name>
    <dbReference type="NCBI Taxonomy" id="1582974"/>
    <lineage>
        <taxon>Eukaryota</taxon>
        <taxon>Fungi</taxon>
        <taxon>Dikarya</taxon>
        <taxon>Basidiomycota</taxon>
        <taxon>Agaricomycotina</taxon>
        <taxon>Agaricomycetes</taxon>
        <taxon>Cantharellales</taxon>
        <taxon>Ceratobasidiaceae</taxon>
        <taxon>Ceratobasidium</taxon>
    </lineage>
</organism>
<evidence type="ECO:0000313" key="6">
    <source>
        <dbReference type="EMBL" id="KAB5592631.1"/>
    </source>
</evidence>
<feature type="repeat" description="WD" evidence="3">
    <location>
        <begin position="1274"/>
        <end position="1315"/>
    </location>
</feature>
<dbReference type="PROSITE" id="PS50294">
    <property type="entry name" value="WD_REPEATS_REGION"/>
    <property type="match status" value="12"/>
</dbReference>
<reference evidence="6 7" key="1">
    <citation type="journal article" date="2019" name="Fungal Biol. Biotechnol.">
        <title>Draft genome sequence of fastidious pathogen Ceratobasidium theobromae, which causes vascular-streak dieback in Theobroma cacao.</title>
        <authorList>
            <person name="Ali S.S."/>
            <person name="Asman A."/>
            <person name="Shao J."/>
            <person name="Firmansyah A.P."/>
            <person name="Susilo A.W."/>
            <person name="Rosmana A."/>
            <person name="McMahon P."/>
            <person name="Junaid M."/>
            <person name="Guest D."/>
            <person name="Kheng T.Y."/>
            <person name="Meinhardt L.W."/>
            <person name="Bailey B.A."/>
        </authorList>
    </citation>
    <scope>NUCLEOTIDE SEQUENCE [LARGE SCALE GENOMIC DNA]</scope>
    <source>
        <strain evidence="6 7">CT2</strain>
    </source>
</reference>
<feature type="repeat" description="WD" evidence="3">
    <location>
        <begin position="1190"/>
        <end position="1231"/>
    </location>
</feature>
<dbReference type="OrthoDB" id="538223at2759"/>
<sequence>MASTSSSPKPKRRSLARRWFQDLKSELKGKLNKSSTAPSRPSRASNSHASGGSRPTSRPASRRSSPTSSRSENSPKQTAWGRLKTTLNVLQGGIELVPPLESAIGGLISLLDAAAKNRRDYEKLAVDLEITVEFLHQHLKTPTMGPAMDRILSIARTIEKEIESVKARQERSAAGRALEADGDKDDLIGRYRRIEQLLHRIQIEASMSTWAIANEHLVDTRLEKLGQSKLASYDSKLSTSINRRTCTENTRTVILSDLNGWSDNPKSEKVYWMDGMAGTGKTTIACTLSGQLESRGQLAASFFCTRTSPECRDPMRIVPTIAYQLARHSTPFRSALCRVLSEDPDIGSRNIFAQFERLLKEPLEAVEGKLANNLVVVIDALDECEDTRAVSQILDVLFRYVGNLPIKFFVTSRPEAAIREKMLSAEGASRSIFHLHDIERSFVREDIELYLREELEFMSPSPSDVKKLAALADNLFIYAATAIRYILPENKSVDPRKRLANILAAGSMPQKIFSHIDRLYSTVLSTALDDEELELEDKEAIQLVLWTAVCAREPISLQTLTALSGVANEGRTLVALQPLRSVLHVSEQTGLISTLHASFSDYMFTPDRSKRFYCDESAHGQLIARRCLEVMEEQLRFNICDLPSSFASDADVPYLKARIEKNISPSLFYACQYWPDHLKNAAPSDELCGVVDEFFSQRLLFWMEVLNLKECMTIGVQGLVKVQAWLAAAERSSSSTKFCSDAYKFVARFAAHAISLSTPHIYISALPLCPPSSTVSLHYRERMQGLMEVKGTAITQLGRAPLATWTSKTLINSVEYSPDGAQVVCGGFEHPICIRNVHSGKVMVDSFKGHTLPVSSVKFSPNGACIASGSDDQTIRVWDARDGTPFIGPLKGHSWKVTSVAFSPDGTRIVSGSCDYTVRVWDWRNGTHAVAPFEGHTDCVNSVTYSPDGTRIASGSDDRTIRLWDVNTATHIASFKGHVLGVLSVDFSPDNEHIVSGSRDFTIRVWSALDGTLSLGPLEQHTSFVSSVAYSPNGAFIASGSYDRTVRVWHACNGTLTAGPFEGHTAEINSVAFSPDGTRVVSGSNDQSVRIWNVLDGPLATSPSKGHSSRVTSADFSPDGALIASASDDGTIRVWSALDAMLFAGPFKGHTGSVLSVKFSPDGTRIVSGSDDYTIRVWHTHNGVLVVSPFEGHKGWVTSVAFSPNGSRIASGSYDQTIRVWDASNGTLVAGPFEGHTHWIKSIAFSPDGAYIASGSTDKTIRIWNSNTGTQIATPSQEHWVTSVCFSPDSSHIISGSFGKEICIWNARDGKLVGSPLEAHMSTVNSVAFSSDGALIVSGSNDRTIGIWSFVDGKLVKPLLQGHTSSVNAAQLSPDGLSIVSASADHTLRVWDVRAGHETDITLTEPWDIRDDGWVLNAKSHLLFWLPGEIRYYFPRINNRFTIGPLGSIQVDFDSLLLGQDWNKCLLDG</sequence>
<dbReference type="PROSITE" id="PS50837">
    <property type="entry name" value="NACHT"/>
    <property type="match status" value="1"/>
</dbReference>
<feature type="region of interest" description="Disordered" evidence="4">
    <location>
        <begin position="1"/>
        <end position="80"/>
    </location>
</feature>
<feature type="repeat" description="WD" evidence="3">
    <location>
        <begin position="975"/>
        <end position="1007"/>
    </location>
</feature>
<evidence type="ECO:0000313" key="7">
    <source>
        <dbReference type="Proteomes" id="UP000383932"/>
    </source>
</evidence>
<keyword evidence="1 3" id="KW-0853">WD repeat</keyword>
<dbReference type="PANTHER" id="PTHR19848">
    <property type="entry name" value="WD40 REPEAT PROTEIN"/>
    <property type="match status" value="1"/>
</dbReference>
<dbReference type="InterPro" id="IPR019775">
    <property type="entry name" value="WD40_repeat_CS"/>
</dbReference>
<evidence type="ECO:0000256" key="2">
    <source>
        <dbReference type="ARBA" id="ARBA00022737"/>
    </source>
</evidence>
<dbReference type="InterPro" id="IPR007111">
    <property type="entry name" value="NACHT_NTPase"/>
</dbReference>
<protein>
    <submittedName>
        <fullName evidence="6">Vegetative incompatibility protein HET-E-1</fullName>
    </submittedName>
</protein>
<feature type="repeat" description="WD" evidence="3">
    <location>
        <begin position="1061"/>
        <end position="1102"/>
    </location>
</feature>
<dbReference type="Pfam" id="PF24883">
    <property type="entry name" value="NPHP3_N"/>
    <property type="match status" value="1"/>
</dbReference>
<dbReference type="PANTHER" id="PTHR19848:SF8">
    <property type="entry name" value="F-BOX AND WD REPEAT DOMAIN CONTAINING 7"/>
    <property type="match status" value="1"/>
</dbReference>
<dbReference type="PROSITE" id="PS50082">
    <property type="entry name" value="WD_REPEATS_2"/>
    <property type="match status" value="13"/>
</dbReference>
<keyword evidence="2" id="KW-0677">Repeat</keyword>
<dbReference type="PROSITE" id="PS00678">
    <property type="entry name" value="WD_REPEATS_1"/>
    <property type="match status" value="6"/>
</dbReference>
<feature type="repeat" description="WD" evidence="3">
    <location>
        <begin position="847"/>
        <end position="883"/>
    </location>
</feature>
<feature type="domain" description="NACHT" evidence="5">
    <location>
        <begin position="269"/>
        <end position="416"/>
    </location>
</feature>
<dbReference type="Proteomes" id="UP000383932">
    <property type="component" value="Unassembled WGS sequence"/>
</dbReference>